<reference evidence="8" key="1">
    <citation type="journal article" date="2019" name="Int. J. Syst. Evol. Microbiol.">
        <title>The Global Catalogue of Microorganisms (GCM) 10K type strain sequencing project: providing services to taxonomists for standard genome sequencing and annotation.</title>
        <authorList>
            <consortium name="The Broad Institute Genomics Platform"/>
            <consortium name="The Broad Institute Genome Sequencing Center for Infectious Disease"/>
            <person name="Wu L."/>
            <person name="Ma J."/>
        </authorList>
    </citation>
    <scope>NUCLEOTIDE SEQUENCE [LARGE SCALE GENOMIC DNA]</scope>
    <source>
        <strain evidence="8">CCUG 61696</strain>
    </source>
</reference>
<dbReference type="SUPFAM" id="SSF52172">
    <property type="entry name" value="CheY-like"/>
    <property type="match status" value="1"/>
</dbReference>
<dbReference type="InterPro" id="IPR036641">
    <property type="entry name" value="HPT_dom_sf"/>
</dbReference>
<evidence type="ECO:0000256" key="1">
    <source>
        <dbReference type="ARBA" id="ARBA00022553"/>
    </source>
</evidence>
<keyword evidence="1 4" id="KW-0597">Phosphoprotein</keyword>
<dbReference type="InterPro" id="IPR008207">
    <property type="entry name" value="Sig_transdc_His_kin_Hpt_dom"/>
</dbReference>
<dbReference type="SMART" id="SM00448">
    <property type="entry name" value="REC"/>
    <property type="match status" value="1"/>
</dbReference>
<keyword evidence="2" id="KW-0902">Two-component regulatory system</keyword>
<dbReference type="RefSeq" id="WP_378776471.1">
    <property type="nucleotide sequence ID" value="NZ_JBHTMX010000176.1"/>
</dbReference>
<keyword evidence="8" id="KW-1185">Reference proteome</keyword>
<dbReference type="CDD" id="cd17546">
    <property type="entry name" value="REC_hyHK_CKI1_RcsC-like"/>
    <property type="match status" value="1"/>
</dbReference>
<evidence type="ECO:0000313" key="8">
    <source>
        <dbReference type="Proteomes" id="UP001597171"/>
    </source>
</evidence>
<sequence>AERRAIIADVGGFAMDGEALAAALRAAAGDDPPELALIDPRLDAGLPNFDLSLACAATAPKPEGLRAMARVASLGVVGRGSLDRERPVGASAPAGRRLSILVAEDNRTNQKVIRKVLERAGHDVRIVENGEFALDALTERRFDLVLMDVNMPVLDGIECVKLYRFAALGQPRTPILALTADATPDARKRCEEAGMDGCLTKPIEPERLLEIIDRMVAGAAPAEDAPADAQLAVAPEPEVADSVIANIARHPNFRPARRAVVDRATLKDLEGLGGHAFVADLVDAFLSDTAVILNDLHTAVRNGEAAAFRDQAHALRSGAANIGARGMYELCLSFRNMDARDLAEDGLDRVAKLEAEFDRVRASLRADFPETHAGRGAD</sequence>
<dbReference type="EMBL" id="JBHTMX010000176">
    <property type="protein sequence ID" value="MFD1333164.1"/>
    <property type="molecule type" value="Genomic_DNA"/>
</dbReference>
<dbReference type="Pfam" id="PF00072">
    <property type="entry name" value="Response_reg"/>
    <property type="match status" value="1"/>
</dbReference>
<feature type="modified residue" description="4-aspartylphosphate" evidence="4">
    <location>
        <position position="148"/>
    </location>
</feature>
<dbReference type="InterPro" id="IPR011006">
    <property type="entry name" value="CheY-like_superfamily"/>
</dbReference>
<accession>A0ABW3ZA77</accession>
<evidence type="ECO:0000313" key="7">
    <source>
        <dbReference type="EMBL" id="MFD1333164.1"/>
    </source>
</evidence>
<feature type="modified residue" description="Phosphohistidine" evidence="3">
    <location>
        <position position="313"/>
    </location>
</feature>
<feature type="domain" description="Response regulatory" evidence="5">
    <location>
        <begin position="99"/>
        <end position="216"/>
    </location>
</feature>
<dbReference type="SUPFAM" id="SSF47226">
    <property type="entry name" value="Histidine-containing phosphotransfer domain, HPT domain"/>
    <property type="match status" value="1"/>
</dbReference>
<dbReference type="PROSITE" id="PS50894">
    <property type="entry name" value="HPT"/>
    <property type="match status" value="1"/>
</dbReference>
<dbReference type="PANTHER" id="PTHR45339">
    <property type="entry name" value="HYBRID SIGNAL TRANSDUCTION HISTIDINE KINASE J"/>
    <property type="match status" value="1"/>
</dbReference>
<name>A0ABW3ZA77_9HYPH</name>
<dbReference type="Gene3D" id="3.40.50.2300">
    <property type="match status" value="1"/>
</dbReference>
<comment type="caution">
    <text evidence="7">The sequence shown here is derived from an EMBL/GenBank/DDBJ whole genome shotgun (WGS) entry which is preliminary data.</text>
</comment>
<dbReference type="PROSITE" id="PS50110">
    <property type="entry name" value="RESPONSE_REGULATORY"/>
    <property type="match status" value="1"/>
</dbReference>
<feature type="non-terminal residue" evidence="7">
    <location>
        <position position="1"/>
    </location>
</feature>
<evidence type="ECO:0000256" key="4">
    <source>
        <dbReference type="PROSITE-ProRule" id="PRU00169"/>
    </source>
</evidence>
<organism evidence="7 8">
    <name type="scientific">Methylopila musalis</name>
    <dbReference type="NCBI Taxonomy" id="1134781"/>
    <lineage>
        <taxon>Bacteria</taxon>
        <taxon>Pseudomonadati</taxon>
        <taxon>Pseudomonadota</taxon>
        <taxon>Alphaproteobacteria</taxon>
        <taxon>Hyphomicrobiales</taxon>
        <taxon>Methylopilaceae</taxon>
        <taxon>Methylopila</taxon>
    </lineage>
</organism>
<evidence type="ECO:0000256" key="2">
    <source>
        <dbReference type="ARBA" id="ARBA00023012"/>
    </source>
</evidence>
<evidence type="ECO:0000259" key="6">
    <source>
        <dbReference type="PROSITE" id="PS50894"/>
    </source>
</evidence>
<dbReference type="Gene3D" id="1.20.120.160">
    <property type="entry name" value="HPT domain"/>
    <property type="match status" value="1"/>
</dbReference>
<gene>
    <name evidence="7" type="ORF">ACFQ4O_14260</name>
</gene>
<proteinExistence type="predicted"/>
<dbReference type="PANTHER" id="PTHR45339:SF5">
    <property type="entry name" value="HISTIDINE KINASE"/>
    <property type="match status" value="1"/>
</dbReference>
<evidence type="ECO:0000256" key="3">
    <source>
        <dbReference type="PROSITE-ProRule" id="PRU00110"/>
    </source>
</evidence>
<dbReference type="Pfam" id="PF01627">
    <property type="entry name" value="Hpt"/>
    <property type="match status" value="1"/>
</dbReference>
<dbReference type="Proteomes" id="UP001597171">
    <property type="component" value="Unassembled WGS sequence"/>
</dbReference>
<evidence type="ECO:0000259" key="5">
    <source>
        <dbReference type="PROSITE" id="PS50110"/>
    </source>
</evidence>
<dbReference type="InterPro" id="IPR001789">
    <property type="entry name" value="Sig_transdc_resp-reg_receiver"/>
</dbReference>
<feature type="domain" description="HPt" evidence="6">
    <location>
        <begin position="274"/>
        <end position="367"/>
    </location>
</feature>
<protein>
    <submittedName>
        <fullName evidence="7">Response regulator</fullName>
    </submittedName>
</protein>